<comment type="similarity">
    <text evidence="1 5">Belongs to the sulfatase family.</text>
</comment>
<comment type="catalytic activity">
    <reaction evidence="5">
        <text>an aryl sulfate + H2O = a phenol + sulfate + H(+)</text>
        <dbReference type="Rhea" id="RHEA:17261"/>
        <dbReference type="ChEBI" id="CHEBI:15377"/>
        <dbReference type="ChEBI" id="CHEBI:15378"/>
        <dbReference type="ChEBI" id="CHEBI:16189"/>
        <dbReference type="ChEBI" id="CHEBI:33853"/>
        <dbReference type="ChEBI" id="CHEBI:140317"/>
        <dbReference type="EC" id="3.1.6.1"/>
    </reaction>
</comment>
<dbReference type="SUPFAM" id="SSF53649">
    <property type="entry name" value="Alkaline phosphatase-like"/>
    <property type="match status" value="1"/>
</dbReference>
<proteinExistence type="inferred from homology"/>
<dbReference type="GeneID" id="85315358"/>
<dbReference type="InterPro" id="IPR000917">
    <property type="entry name" value="Sulfatase_N"/>
</dbReference>
<evidence type="ECO:0000256" key="1">
    <source>
        <dbReference type="ARBA" id="ARBA00008779"/>
    </source>
</evidence>
<dbReference type="PANTHER" id="PTHR43108">
    <property type="entry name" value="N-ACETYLGLUCOSAMINE-6-SULFATASE FAMILY MEMBER"/>
    <property type="match status" value="1"/>
</dbReference>
<dbReference type="RefSeq" id="XP_060286258.1">
    <property type="nucleotide sequence ID" value="XM_060432171.1"/>
</dbReference>
<evidence type="ECO:0000256" key="7">
    <source>
        <dbReference type="SAM" id="SignalP"/>
    </source>
</evidence>
<comment type="caution">
    <text evidence="9">The sequence shown here is derived from an EMBL/GenBank/DDBJ whole genome shotgun (WGS) entry which is preliminary data.</text>
</comment>
<evidence type="ECO:0000259" key="8">
    <source>
        <dbReference type="Pfam" id="PF00884"/>
    </source>
</evidence>
<dbReference type="PROSITE" id="PS00523">
    <property type="entry name" value="SULFATASE_1"/>
    <property type="match status" value="1"/>
</dbReference>
<feature type="chain" id="PRO_5042502813" description="Arylsulfatase" evidence="7">
    <location>
        <begin position="26"/>
        <end position="591"/>
    </location>
</feature>
<dbReference type="EMBL" id="MU839001">
    <property type="protein sequence ID" value="KAK1770045.1"/>
    <property type="molecule type" value="Genomic_DNA"/>
</dbReference>
<dbReference type="InterPro" id="IPR012083">
    <property type="entry name" value="Arylsulfatase"/>
</dbReference>
<evidence type="ECO:0000313" key="9">
    <source>
        <dbReference type="EMBL" id="KAK1770045.1"/>
    </source>
</evidence>
<accession>A0AAJ0C4K2</accession>
<organism evidence="9 10">
    <name type="scientific">Phialemonium atrogriseum</name>
    <dbReference type="NCBI Taxonomy" id="1093897"/>
    <lineage>
        <taxon>Eukaryota</taxon>
        <taxon>Fungi</taxon>
        <taxon>Dikarya</taxon>
        <taxon>Ascomycota</taxon>
        <taxon>Pezizomycotina</taxon>
        <taxon>Sordariomycetes</taxon>
        <taxon>Sordariomycetidae</taxon>
        <taxon>Cephalothecales</taxon>
        <taxon>Cephalothecaceae</taxon>
        <taxon>Phialemonium</taxon>
    </lineage>
</organism>
<protein>
    <recommendedName>
        <fullName evidence="5">Arylsulfatase</fullName>
        <shortName evidence="5">AS</shortName>
        <ecNumber evidence="5">3.1.6.1</ecNumber>
    </recommendedName>
    <alternativeName>
        <fullName evidence="5">Aryl-sulfate sulphohydrolase</fullName>
    </alternativeName>
</protein>
<dbReference type="Proteomes" id="UP001244011">
    <property type="component" value="Unassembled WGS sequence"/>
</dbReference>
<dbReference type="InterPro" id="IPR024607">
    <property type="entry name" value="Sulfatase_CS"/>
</dbReference>
<feature type="modified residue" description="3-oxoalanine (Cys)" evidence="6">
    <location>
        <position position="71"/>
    </location>
</feature>
<dbReference type="FunFam" id="3.40.720.10:FF:000051">
    <property type="entry name" value="Arylsulfatase"/>
    <property type="match status" value="1"/>
</dbReference>
<name>A0AAJ0C4K2_9PEZI</name>
<feature type="signal peptide" evidence="7">
    <location>
        <begin position="1"/>
        <end position="25"/>
    </location>
</feature>
<evidence type="ECO:0000256" key="3">
    <source>
        <dbReference type="ARBA" id="ARBA00022801"/>
    </source>
</evidence>
<gene>
    <name evidence="9" type="ORF">QBC33DRAFT_603044</name>
</gene>
<dbReference type="PIRSF" id="PIRSF000972">
    <property type="entry name" value="Arylsulf_plant"/>
    <property type="match status" value="1"/>
</dbReference>
<dbReference type="GO" id="GO:0008449">
    <property type="term" value="F:N-acetylglucosamine-6-sulfatase activity"/>
    <property type="evidence" value="ECO:0007669"/>
    <property type="project" value="TreeGrafter"/>
</dbReference>
<evidence type="ECO:0000256" key="5">
    <source>
        <dbReference type="PIRNR" id="PIRNR000972"/>
    </source>
</evidence>
<keyword evidence="2 7" id="KW-0732">Signal</keyword>
<dbReference type="PANTHER" id="PTHR43108:SF8">
    <property type="entry name" value="SD21168P"/>
    <property type="match status" value="1"/>
</dbReference>
<dbReference type="InterPro" id="IPR017850">
    <property type="entry name" value="Alkaline_phosphatase_core_sf"/>
</dbReference>
<comment type="PTM">
    <text evidence="6">The conversion to 3-oxoalanine (also known as C-formylglycine, FGly), of a serine or cysteine residue in prokaryotes and of a cysteine residue in eukaryotes, is critical for catalytic activity.</text>
</comment>
<evidence type="ECO:0000256" key="6">
    <source>
        <dbReference type="PIRSR" id="PIRSR000972-50"/>
    </source>
</evidence>
<dbReference type="Gene3D" id="3.40.720.10">
    <property type="entry name" value="Alkaline Phosphatase, subunit A"/>
    <property type="match status" value="1"/>
</dbReference>
<reference evidence="9" key="1">
    <citation type="submission" date="2023-06" db="EMBL/GenBank/DDBJ databases">
        <title>Genome-scale phylogeny and comparative genomics of the fungal order Sordariales.</title>
        <authorList>
            <consortium name="Lawrence Berkeley National Laboratory"/>
            <person name="Hensen N."/>
            <person name="Bonometti L."/>
            <person name="Westerberg I."/>
            <person name="Brannstrom I.O."/>
            <person name="Guillou S."/>
            <person name="Cros-Aarteil S."/>
            <person name="Calhoun S."/>
            <person name="Haridas S."/>
            <person name="Kuo A."/>
            <person name="Mondo S."/>
            <person name="Pangilinan J."/>
            <person name="Riley R."/>
            <person name="Labutti K."/>
            <person name="Andreopoulos B."/>
            <person name="Lipzen A."/>
            <person name="Chen C."/>
            <person name="Yanf M."/>
            <person name="Daum C."/>
            <person name="Ng V."/>
            <person name="Clum A."/>
            <person name="Steindorff A."/>
            <person name="Ohm R."/>
            <person name="Martin F."/>
            <person name="Silar P."/>
            <person name="Natvig D."/>
            <person name="Lalanne C."/>
            <person name="Gautier V."/>
            <person name="Ament-Velasquez S.L."/>
            <person name="Kruys A."/>
            <person name="Hutchinson M.I."/>
            <person name="Powell A.J."/>
            <person name="Barry K."/>
            <person name="Miller A.N."/>
            <person name="Grigoriev I.V."/>
            <person name="Debuchy R."/>
            <person name="Gladieux P."/>
            <person name="Thoren M.H."/>
            <person name="Johannesson H."/>
        </authorList>
    </citation>
    <scope>NUCLEOTIDE SEQUENCE</scope>
    <source>
        <strain evidence="9">8032-3</strain>
    </source>
</reference>
<dbReference type="GO" id="GO:0018958">
    <property type="term" value="P:phenol-containing compound metabolic process"/>
    <property type="evidence" value="ECO:0007669"/>
    <property type="project" value="InterPro"/>
</dbReference>
<dbReference type="Pfam" id="PF00884">
    <property type="entry name" value="Sulfatase"/>
    <property type="match status" value="1"/>
</dbReference>
<evidence type="ECO:0000256" key="4">
    <source>
        <dbReference type="ARBA" id="ARBA00023180"/>
    </source>
</evidence>
<dbReference type="GO" id="GO:0005539">
    <property type="term" value="F:glycosaminoglycan binding"/>
    <property type="evidence" value="ECO:0007669"/>
    <property type="project" value="TreeGrafter"/>
</dbReference>
<sequence>MFLTRAIKWLGLGSLTLQSGALASGKPNIIMVLTDDQDVHMHSLDYMPFVQKYLINEGTTFTRHYCTIAVCCPSRASLLTGMAAHNTNVTDILMPYGGYPKWVAEGLNDDYLPLWLQEAGYSTYYVGKLFNQHDVSNYADFPAKGWTQSDFILDPYTYEYENAHFTRNGEKPVSYKGQYSPDVTADKAYDFLDQALEDDDQPFFLSIAPIAPHANMVIEPYSGTPPKYAARHAHLFKDYKIPRTENFNPDEPSGVSWISQLPKLNDSVIEYNDEYQRCRLRSLQAVDEMVEGVVKRLEAAGQLENTYIFYTTDNGYHISQHRMHPGKECGFDTDINIPMIVRGPGVERGVKSHAVTAHSDLAPTFLHLAGAAPRPRIDGSAMPLVKGDEGKTEHVNIEFWGNAAGEGKYGFSGEWGVINGTVNGYQNNTYKGLRLIGEGANLYYSVWCTNEHELYDVGADPGQVRNLFDPRHGLLASRFSVAGRGLEAVVTRLDALMMVLKSCRGDSCRDPWAVIHPGESGVRSLADALGADFDEFYQGQPKVRFDRCELGYIRGSEGPQDVQSYRTGGNGGIAGESDQVPFLRHDWSSWV</sequence>
<dbReference type="EC" id="3.1.6.1" evidence="5"/>
<dbReference type="CDD" id="cd16147">
    <property type="entry name" value="G6S"/>
    <property type="match status" value="1"/>
</dbReference>
<keyword evidence="4" id="KW-0325">Glycoprotein</keyword>
<keyword evidence="10" id="KW-1185">Reference proteome</keyword>
<dbReference type="AlphaFoldDB" id="A0AAJ0C4K2"/>
<keyword evidence="3 5" id="KW-0378">Hydrolase</keyword>
<feature type="domain" description="Sulfatase N-terminal" evidence="8">
    <location>
        <begin position="27"/>
        <end position="371"/>
    </location>
</feature>
<evidence type="ECO:0000256" key="2">
    <source>
        <dbReference type="ARBA" id="ARBA00022729"/>
    </source>
</evidence>
<dbReference type="GO" id="GO:0004065">
    <property type="term" value="F:arylsulfatase activity"/>
    <property type="evidence" value="ECO:0007669"/>
    <property type="project" value="UniProtKB-UniRule"/>
</dbReference>
<evidence type="ECO:0000313" key="10">
    <source>
        <dbReference type="Proteomes" id="UP001244011"/>
    </source>
</evidence>